<dbReference type="InterPro" id="IPR036249">
    <property type="entry name" value="Thioredoxin-like_sf"/>
</dbReference>
<gene>
    <name evidence="8" type="ORF">EMAD1354_LOCUS1712</name>
</gene>
<feature type="region of interest" description="Disordered" evidence="5">
    <location>
        <begin position="291"/>
        <end position="322"/>
    </location>
</feature>
<proteinExistence type="predicted"/>
<keyword evidence="3 6" id="KW-1133">Transmembrane helix</keyword>
<dbReference type="EMBL" id="HBFE01002583">
    <property type="protein sequence ID" value="CAD8725632.1"/>
    <property type="molecule type" value="Transcribed_RNA"/>
</dbReference>
<feature type="transmembrane region" description="Helical" evidence="6">
    <location>
        <begin position="24"/>
        <end position="43"/>
    </location>
</feature>
<accession>A0A7S0XN20</accession>
<dbReference type="GO" id="GO:0005783">
    <property type="term" value="C:endoplasmic reticulum"/>
    <property type="evidence" value="ECO:0007669"/>
    <property type="project" value="TreeGrafter"/>
</dbReference>
<sequence length="510" mass="55385">MAGGFLSRYDVFAKLPLGDTRRTATGAFLSSIAVIVMVLVVILETRDFFSSVESSSVALDAYSENPLYVMFVINTPSAPCVALKVELHDAFGRVSTLGVRDNHKVRTSVWKTTTINGRPTGLFQGGAADGDAMENPLAAFLTRSTTRSQRAALGSSHGAVGAVRLDARSFYSETKVLPYAFVEFYSSKCLWCRKVAATYDTLALYTRHHKREVGVYKLDCDENTALCKAQQLSGVPTMRLFATTANDPPSSSRAGGIGMGAASSKDLKQIGDFTGRRTVEDMYEFLERMTTTTTQASGESSGSSSASSDVAGGGDDGEDEDVEGCTLTGVVETLRVPGSIRILTDLNAGSHGIDLASVNLSHTISHVSFDADMHGARHFTRRSGDALFSSTVLNKDELLTTHEHHFAVVPVVRRDFHTFFRSFHERTFFEFSGATFRTKSDPALPEIRISYDVASATVLVQRHARRRWYDFLTNLCAVLGGVFALAKALDTTLTGVLDSLLHKASSSTRR</sequence>
<evidence type="ECO:0000256" key="1">
    <source>
        <dbReference type="ARBA" id="ARBA00004370"/>
    </source>
</evidence>
<name>A0A7S0XN20_9RHOD</name>
<dbReference type="InterPro" id="IPR013766">
    <property type="entry name" value="Thioredoxin_domain"/>
</dbReference>
<dbReference type="CDD" id="cd02961">
    <property type="entry name" value="PDI_a_family"/>
    <property type="match status" value="1"/>
</dbReference>
<evidence type="ECO:0000256" key="3">
    <source>
        <dbReference type="ARBA" id="ARBA00022989"/>
    </source>
</evidence>
<evidence type="ECO:0000256" key="6">
    <source>
        <dbReference type="SAM" id="Phobius"/>
    </source>
</evidence>
<keyword evidence="2 6" id="KW-0812">Transmembrane</keyword>
<keyword evidence="4 6" id="KW-0472">Membrane</keyword>
<comment type="subcellular location">
    <subcellularLocation>
        <location evidence="1">Membrane</location>
    </subcellularLocation>
</comment>
<dbReference type="AlphaFoldDB" id="A0A7S0XN20"/>
<protein>
    <recommendedName>
        <fullName evidence="7">Thioredoxin domain-containing protein</fullName>
    </recommendedName>
</protein>
<dbReference type="InterPro" id="IPR039542">
    <property type="entry name" value="Erv_N"/>
</dbReference>
<feature type="compositionally biased region" description="Low complexity" evidence="5">
    <location>
        <begin position="296"/>
        <end position="310"/>
    </location>
</feature>
<feature type="domain" description="Thioredoxin" evidence="7">
    <location>
        <begin position="151"/>
        <end position="291"/>
    </location>
</feature>
<dbReference type="PANTHER" id="PTHR10984">
    <property type="entry name" value="ENDOPLASMIC RETICULUM-GOLGI INTERMEDIATE COMPARTMENT PROTEIN"/>
    <property type="match status" value="1"/>
</dbReference>
<dbReference type="Pfam" id="PF13850">
    <property type="entry name" value="ERGIC_N"/>
    <property type="match status" value="1"/>
</dbReference>
<dbReference type="GO" id="GO:0016020">
    <property type="term" value="C:membrane"/>
    <property type="evidence" value="ECO:0007669"/>
    <property type="project" value="UniProtKB-SubCell"/>
</dbReference>
<reference evidence="8" key="1">
    <citation type="submission" date="2021-01" db="EMBL/GenBank/DDBJ databases">
        <authorList>
            <person name="Corre E."/>
            <person name="Pelletier E."/>
            <person name="Niang G."/>
            <person name="Scheremetjew M."/>
            <person name="Finn R."/>
            <person name="Kale V."/>
            <person name="Holt S."/>
            <person name="Cochrane G."/>
            <person name="Meng A."/>
            <person name="Brown T."/>
            <person name="Cohen L."/>
        </authorList>
    </citation>
    <scope>NUCLEOTIDE SEQUENCE</scope>
    <source>
        <strain evidence="8">CCMP3276</strain>
    </source>
</reference>
<dbReference type="PANTHER" id="PTHR10984:SF37">
    <property type="entry name" value="PROTEIN DISULFIDE-ISOMERASE 5-3"/>
    <property type="match status" value="1"/>
</dbReference>
<dbReference type="InterPro" id="IPR045888">
    <property type="entry name" value="Erv"/>
</dbReference>
<feature type="transmembrane region" description="Helical" evidence="6">
    <location>
        <begin position="471"/>
        <end position="489"/>
    </location>
</feature>
<evidence type="ECO:0000259" key="7">
    <source>
        <dbReference type="PROSITE" id="PS51352"/>
    </source>
</evidence>
<evidence type="ECO:0000256" key="4">
    <source>
        <dbReference type="ARBA" id="ARBA00023136"/>
    </source>
</evidence>
<evidence type="ECO:0000313" key="8">
    <source>
        <dbReference type="EMBL" id="CAD8725632.1"/>
    </source>
</evidence>
<evidence type="ECO:0000256" key="5">
    <source>
        <dbReference type="SAM" id="MobiDB-lite"/>
    </source>
</evidence>
<dbReference type="InterPro" id="IPR012936">
    <property type="entry name" value="Erv_C"/>
</dbReference>
<dbReference type="PROSITE" id="PS51352">
    <property type="entry name" value="THIOREDOXIN_2"/>
    <property type="match status" value="1"/>
</dbReference>
<dbReference type="GO" id="GO:0030134">
    <property type="term" value="C:COPII-coated ER to Golgi transport vesicle"/>
    <property type="evidence" value="ECO:0007669"/>
    <property type="project" value="TreeGrafter"/>
</dbReference>
<dbReference type="SUPFAM" id="SSF52833">
    <property type="entry name" value="Thioredoxin-like"/>
    <property type="match status" value="1"/>
</dbReference>
<dbReference type="Pfam" id="PF07970">
    <property type="entry name" value="COPIIcoated_ERV"/>
    <property type="match status" value="1"/>
</dbReference>
<evidence type="ECO:0000256" key="2">
    <source>
        <dbReference type="ARBA" id="ARBA00022692"/>
    </source>
</evidence>
<dbReference type="Gene3D" id="3.40.30.10">
    <property type="entry name" value="Glutaredoxin"/>
    <property type="match status" value="1"/>
</dbReference>
<dbReference type="Pfam" id="PF00085">
    <property type="entry name" value="Thioredoxin"/>
    <property type="match status" value="1"/>
</dbReference>
<organism evidence="8">
    <name type="scientific">Erythrolobus madagascarensis</name>
    <dbReference type="NCBI Taxonomy" id="708628"/>
    <lineage>
        <taxon>Eukaryota</taxon>
        <taxon>Rhodophyta</taxon>
        <taxon>Bangiophyceae</taxon>
        <taxon>Porphyridiales</taxon>
        <taxon>Porphyridiaceae</taxon>
        <taxon>Erythrolobus</taxon>
    </lineage>
</organism>